<reference evidence="3 4" key="1">
    <citation type="submission" date="2016-10" db="EMBL/GenBank/DDBJ databases">
        <authorList>
            <person name="de Groot N.N."/>
        </authorList>
    </citation>
    <scope>NUCLEOTIDE SEQUENCE [LARGE SCALE GENOMIC DNA]</scope>
    <source>
        <strain evidence="3 4">AR32</strain>
    </source>
</reference>
<evidence type="ECO:0000256" key="1">
    <source>
        <dbReference type="SAM" id="SignalP"/>
    </source>
</evidence>
<proteinExistence type="predicted"/>
<feature type="domain" description="FMN-binding" evidence="2">
    <location>
        <begin position="51"/>
        <end position="130"/>
    </location>
</feature>
<name>A0A1H5UHC0_XYLRU</name>
<dbReference type="InterPro" id="IPR007329">
    <property type="entry name" value="FMN-bd"/>
</dbReference>
<evidence type="ECO:0000313" key="3">
    <source>
        <dbReference type="EMBL" id="SEF74424.1"/>
    </source>
</evidence>
<dbReference type="Pfam" id="PF04205">
    <property type="entry name" value="FMN_bind"/>
    <property type="match status" value="1"/>
</dbReference>
<evidence type="ECO:0000313" key="4">
    <source>
        <dbReference type="Proteomes" id="UP000236735"/>
    </source>
</evidence>
<dbReference type="GO" id="GO:0010181">
    <property type="term" value="F:FMN binding"/>
    <property type="evidence" value="ECO:0007669"/>
    <property type="project" value="InterPro"/>
</dbReference>
<dbReference type="RefSeq" id="WP_036913201.1">
    <property type="nucleotide sequence ID" value="NZ_FNUV01000003.1"/>
</dbReference>
<organism evidence="3 4">
    <name type="scientific">Xylanibacter ruminicola</name>
    <name type="common">Prevotella ruminicola</name>
    <dbReference type="NCBI Taxonomy" id="839"/>
    <lineage>
        <taxon>Bacteria</taxon>
        <taxon>Pseudomonadati</taxon>
        <taxon>Bacteroidota</taxon>
        <taxon>Bacteroidia</taxon>
        <taxon>Bacteroidales</taxon>
        <taxon>Prevotellaceae</taxon>
        <taxon>Xylanibacter</taxon>
    </lineage>
</organism>
<gene>
    <name evidence="3" type="ORF">SAMN05216354_1473</name>
</gene>
<dbReference type="GO" id="GO:0016020">
    <property type="term" value="C:membrane"/>
    <property type="evidence" value="ECO:0007669"/>
    <property type="project" value="InterPro"/>
</dbReference>
<dbReference type="AlphaFoldDB" id="A0A1H5UHC0"/>
<sequence length="134" mass="15039">MRKISFRIIGGCALMAAVFAVQSFMVGDNTITKENDVYVINTTTIGKNIEGYNGPTPMKVYIKKNKVEKVEFLKSQESPKYYAKVKKALAEKWNGLKVKDAKTRQVDAVTGATYSSKSVIQNVQLALDYYQKNK</sequence>
<accession>A0A1H5UHC0</accession>
<evidence type="ECO:0000259" key="2">
    <source>
        <dbReference type="SMART" id="SM00900"/>
    </source>
</evidence>
<feature type="chain" id="PRO_5009286220" evidence="1">
    <location>
        <begin position="24"/>
        <end position="134"/>
    </location>
</feature>
<protein>
    <submittedName>
        <fullName evidence="3">FMN-binding domain-containing protein</fullName>
    </submittedName>
</protein>
<dbReference type="Proteomes" id="UP000236735">
    <property type="component" value="Unassembled WGS sequence"/>
</dbReference>
<dbReference type="EMBL" id="FNUV01000003">
    <property type="protein sequence ID" value="SEF74424.1"/>
    <property type="molecule type" value="Genomic_DNA"/>
</dbReference>
<keyword evidence="1" id="KW-0732">Signal</keyword>
<dbReference type="SMART" id="SM00900">
    <property type="entry name" value="FMN_bind"/>
    <property type="match status" value="1"/>
</dbReference>
<dbReference type="Gene3D" id="3.90.1010.20">
    <property type="match status" value="1"/>
</dbReference>
<feature type="signal peptide" evidence="1">
    <location>
        <begin position="1"/>
        <end position="23"/>
    </location>
</feature>